<dbReference type="InterPro" id="IPR051796">
    <property type="entry name" value="ISF_SsuE-like"/>
</dbReference>
<dbReference type="SUPFAM" id="SSF52218">
    <property type="entry name" value="Flavoproteins"/>
    <property type="match status" value="1"/>
</dbReference>
<dbReference type="PANTHER" id="PTHR43278:SF2">
    <property type="entry name" value="IRON-SULFUR FLAVOPROTEIN"/>
    <property type="match status" value="1"/>
</dbReference>
<name>A0A5C0SCR9_CRATE</name>
<dbReference type="PANTHER" id="PTHR43278">
    <property type="entry name" value="NAD(P)H-DEPENDENT FMN-CONTAINING OXIDOREDUCTASE YWQN-RELATED"/>
    <property type="match status" value="1"/>
</dbReference>
<accession>A0A5C0SCR9</accession>
<dbReference type="EMBL" id="CP042243">
    <property type="protein sequence ID" value="QEK11900.1"/>
    <property type="molecule type" value="Genomic_DNA"/>
</dbReference>
<dbReference type="AlphaFoldDB" id="A0A5C0SCR9"/>
<dbReference type="KEGG" id="crs:FQB35_05685"/>
<evidence type="ECO:0000256" key="1">
    <source>
        <dbReference type="ARBA" id="ARBA00022630"/>
    </source>
</evidence>
<evidence type="ECO:0000313" key="5">
    <source>
        <dbReference type="Proteomes" id="UP000324646"/>
    </source>
</evidence>
<dbReference type="Pfam" id="PF03358">
    <property type="entry name" value="FMN_red"/>
    <property type="match status" value="1"/>
</dbReference>
<keyword evidence="5" id="KW-1185">Reference proteome</keyword>
<organism evidence="4 5">
    <name type="scientific">Crassaminicella thermophila</name>
    <dbReference type="NCBI Taxonomy" id="2599308"/>
    <lineage>
        <taxon>Bacteria</taxon>
        <taxon>Bacillati</taxon>
        <taxon>Bacillota</taxon>
        <taxon>Clostridia</taxon>
        <taxon>Eubacteriales</taxon>
        <taxon>Clostridiaceae</taxon>
        <taxon>Crassaminicella</taxon>
    </lineage>
</organism>
<evidence type="ECO:0000313" key="4">
    <source>
        <dbReference type="EMBL" id="QEK11900.1"/>
    </source>
</evidence>
<dbReference type="Proteomes" id="UP000324646">
    <property type="component" value="Chromosome"/>
</dbReference>
<keyword evidence="1" id="KW-0285">Flavoprotein</keyword>
<evidence type="ECO:0000256" key="2">
    <source>
        <dbReference type="ARBA" id="ARBA00022643"/>
    </source>
</evidence>
<sequence>MSLYVIIPGEISNQLLKMVEAATSNLSTIVIKTSKDMPDLKNKKILFVIQLNEVGFNGPLFEILSKLYARGTDALSGSTAGILIHSYNELYTKSVAKNIIFLANQLGCRFIGHPMIEATGNLNNFRTWQKTYDLPLEEICSKLSKQLVIRLIEDHPLLLSNPKILALHSSSYKTSNTLMLWTMIKKHLCNYEIKELHVENGTVLDCIGCSFKTCIHYSKQNTCFYGGFMVEEILPAIEKADAILWLCPNYNDSVSANLMAVINRLTSLYRKTPLYDKTLFSVIVSGNSGSDCIAKQLIDALNINKGFRLPPYFTIMATANDPKTVKYVPKIEHIAKQFAQNLIHEIKA</sequence>
<dbReference type="RefSeq" id="WP_148809055.1">
    <property type="nucleotide sequence ID" value="NZ_CP042243.1"/>
</dbReference>
<feature type="domain" description="NADPH-dependent FMN reductase-like" evidence="3">
    <location>
        <begin position="162"/>
        <end position="315"/>
    </location>
</feature>
<dbReference type="OrthoDB" id="1705236at2"/>
<dbReference type="Gene3D" id="3.40.50.360">
    <property type="match status" value="1"/>
</dbReference>
<reference evidence="4 5" key="1">
    <citation type="submission" date="2019-07" db="EMBL/GenBank/DDBJ databases">
        <title>Complete genome of Crassaminicella thermophila SY095.</title>
        <authorList>
            <person name="Li X."/>
        </authorList>
    </citation>
    <scope>NUCLEOTIDE SEQUENCE [LARGE SCALE GENOMIC DNA]</scope>
    <source>
        <strain evidence="4 5">SY095</strain>
    </source>
</reference>
<evidence type="ECO:0000259" key="3">
    <source>
        <dbReference type="Pfam" id="PF03358"/>
    </source>
</evidence>
<gene>
    <name evidence="4" type="ORF">FQB35_05685</name>
</gene>
<dbReference type="InterPro" id="IPR005025">
    <property type="entry name" value="FMN_Rdtase-like_dom"/>
</dbReference>
<keyword evidence="2" id="KW-0288">FMN</keyword>
<protein>
    <submittedName>
        <fullName evidence="4">NAD(P)H-dependent oxidoreductase</fullName>
    </submittedName>
</protein>
<dbReference type="GO" id="GO:0016491">
    <property type="term" value="F:oxidoreductase activity"/>
    <property type="evidence" value="ECO:0007669"/>
    <property type="project" value="InterPro"/>
</dbReference>
<proteinExistence type="predicted"/>
<dbReference type="InterPro" id="IPR029039">
    <property type="entry name" value="Flavoprotein-like_sf"/>
</dbReference>